<dbReference type="AlphaFoldDB" id="A0A0F9XD05"/>
<proteinExistence type="predicted"/>
<comment type="caution">
    <text evidence="1">The sequence shown here is derived from an EMBL/GenBank/DDBJ whole genome shotgun (WGS) entry which is preliminary data.</text>
</comment>
<accession>A0A0F9XD05</accession>
<reference evidence="1" key="1">
    <citation type="journal article" date="2015" name="Nature">
        <title>Complex archaea that bridge the gap between prokaryotes and eukaryotes.</title>
        <authorList>
            <person name="Spang A."/>
            <person name="Saw J.H."/>
            <person name="Jorgensen S.L."/>
            <person name="Zaremba-Niedzwiedzka K."/>
            <person name="Martijn J."/>
            <person name="Lind A.E."/>
            <person name="van Eijk R."/>
            <person name="Schleper C."/>
            <person name="Guy L."/>
            <person name="Ettema T.J."/>
        </authorList>
    </citation>
    <scope>NUCLEOTIDE SEQUENCE</scope>
</reference>
<gene>
    <name evidence="1" type="ORF">LCGC14_0234940</name>
</gene>
<name>A0A0F9XD05_9ZZZZ</name>
<evidence type="ECO:0000313" key="1">
    <source>
        <dbReference type="EMBL" id="KKN89648.1"/>
    </source>
</evidence>
<protein>
    <submittedName>
        <fullName evidence="1">Uncharacterized protein</fullName>
    </submittedName>
</protein>
<organism evidence="1">
    <name type="scientific">marine sediment metagenome</name>
    <dbReference type="NCBI Taxonomy" id="412755"/>
    <lineage>
        <taxon>unclassified sequences</taxon>
        <taxon>metagenomes</taxon>
        <taxon>ecological metagenomes</taxon>
    </lineage>
</organism>
<sequence length="78" mass="9246">MKQAHEQARTIEWRNGYFWCPICREPYLFRPLAKECVVLHENGEDVYDREQAQALGLTQWMNWGSFLKKISHPCFSGV</sequence>
<dbReference type="EMBL" id="LAZR01000116">
    <property type="protein sequence ID" value="KKN89648.1"/>
    <property type="molecule type" value="Genomic_DNA"/>
</dbReference>